<dbReference type="AlphaFoldDB" id="A0A8H6LYT5"/>
<protein>
    <submittedName>
        <fullName evidence="1">Uncharacterized protein</fullName>
    </submittedName>
</protein>
<name>A0A8H6LYT5_9AGAR</name>
<evidence type="ECO:0000313" key="2">
    <source>
        <dbReference type="Proteomes" id="UP000521943"/>
    </source>
</evidence>
<dbReference type="InterPro" id="IPR009057">
    <property type="entry name" value="Homeodomain-like_sf"/>
</dbReference>
<sequence>MPWRYVPSEMKRSALRLYESGLLELEDILDYLEMSRSTFFRVRRIWREHGDVVAPRYGLAGRRRAFHFEDIDYLLRLVRHRPNWFLDELQHLLQTNRFISLHFSTIHRELSRLGVSRKKLRKIAAERDE</sequence>
<proteinExistence type="predicted"/>
<keyword evidence="2" id="KW-1185">Reference proteome</keyword>
<dbReference type="Proteomes" id="UP000521943">
    <property type="component" value="Unassembled WGS sequence"/>
</dbReference>
<comment type="caution">
    <text evidence="1">The sequence shown here is derived from an EMBL/GenBank/DDBJ whole genome shotgun (WGS) entry which is preliminary data.</text>
</comment>
<dbReference type="OrthoDB" id="2994945at2759"/>
<accession>A0A8H6LYT5</accession>
<dbReference type="EMBL" id="JACGCI010000066">
    <property type="protein sequence ID" value="KAF6749088.1"/>
    <property type="molecule type" value="Genomic_DNA"/>
</dbReference>
<evidence type="ECO:0000313" key="1">
    <source>
        <dbReference type="EMBL" id="KAF6749088.1"/>
    </source>
</evidence>
<dbReference type="SUPFAM" id="SSF46689">
    <property type="entry name" value="Homeodomain-like"/>
    <property type="match status" value="1"/>
</dbReference>
<organism evidence="1 2">
    <name type="scientific">Ephemerocybe angulata</name>
    <dbReference type="NCBI Taxonomy" id="980116"/>
    <lineage>
        <taxon>Eukaryota</taxon>
        <taxon>Fungi</taxon>
        <taxon>Dikarya</taxon>
        <taxon>Basidiomycota</taxon>
        <taxon>Agaricomycotina</taxon>
        <taxon>Agaricomycetes</taxon>
        <taxon>Agaricomycetidae</taxon>
        <taxon>Agaricales</taxon>
        <taxon>Agaricineae</taxon>
        <taxon>Psathyrellaceae</taxon>
        <taxon>Ephemerocybe</taxon>
    </lineage>
</organism>
<gene>
    <name evidence="1" type="ORF">DFP72DRAFT_755549</name>
</gene>
<feature type="non-terminal residue" evidence="1">
    <location>
        <position position="129"/>
    </location>
</feature>
<reference evidence="1 2" key="1">
    <citation type="submission" date="2020-07" db="EMBL/GenBank/DDBJ databases">
        <title>Comparative genomics of pyrophilous fungi reveals a link between fire events and developmental genes.</title>
        <authorList>
            <consortium name="DOE Joint Genome Institute"/>
            <person name="Steindorff A.S."/>
            <person name="Carver A."/>
            <person name="Calhoun S."/>
            <person name="Stillman K."/>
            <person name="Liu H."/>
            <person name="Lipzen A."/>
            <person name="Pangilinan J."/>
            <person name="Labutti K."/>
            <person name="Bruns T.D."/>
            <person name="Grigoriev I.V."/>
        </authorList>
    </citation>
    <scope>NUCLEOTIDE SEQUENCE [LARGE SCALE GENOMIC DNA]</scope>
    <source>
        <strain evidence="1 2">CBS 144469</strain>
    </source>
</reference>